<gene>
    <name evidence="3" type="ORF">A2W32_02060</name>
</gene>
<comment type="caution">
    <text evidence="3">The sequence shown here is derived from an EMBL/GenBank/DDBJ whole genome shotgun (WGS) entry which is preliminary data.</text>
</comment>
<reference evidence="3 4" key="1">
    <citation type="journal article" date="2016" name="Nat. Commun.">
        <title>Thousands of microbial genomes shed light on interconnected biogeochemical processes in an aquifer system.</title>
        <authorList>
            <person name="Anantharaman K."/>
            <person name="Brown C.T."/>
            <person name="Hug L.A."/>
            <person name="Sharon I."/>
            <person name="Castelle C.J."/>
            <person name="Probst A.J."/>
            <person name="Thomas B.C."/>
            <person name="Singh A."/>
            <person name="Wilkins M.J."/>
            <person name="Karaoz U."/>
            <person name="Brodie E.L."/>
            <person name="Williams K.H."/>
            <person name="Hubbard S.S."/>
            <person name="Banfield J.F."/>
        </authorList>
    </citation>
    <scope>NUCLEOTIDE SEQUENCE [LARGE SCALE GENOMIC DNA]</scope>
</reference>
<name>A0A1F4V2S4_UNCKA</name>
<dbReference type="EMBL" id="MEUT01000023">
    <property type="protein sequence ID" value="OGC51370.1"/>
    <property type="molecule type" value="Genomic_DNA"/>
</dbReference>
<dbReference type="AlphaFoldDB" id="A0A1F4V2S4"/>
<dbReference type="CDD" id="cd02440">
    <property type="entry name" value="AdoMet_MTases"/>
    <property type="match status" value="1"/>
</dbReference>
<dbReference type="GO" id="GO:0003838">
    <property type="term" value="F:sterol 24-C-methyltransferase activity"/>
    <property type="evidence" value="ECO:0007669"/>
    <property type="project" value="TreeGrafter"/>
</dbReference>
<dbReference type="Pfam" id="PF08241">
    <property type="entry name" value="Methyltransf_11"/>
    <property type="match status" value="1"/>
</dbReference>
<evidence type="ECO:0000256" key="1">
    <source>
        <dbReference type="ARBA" id="ARBA00022679"/>
    </source>
</evidence>
<evidence type="ECO:0000313" key="3">
    <source>
        <dbReference type="EMBL" id="OGC51370.1"/>
    </source>
</evidence>
<dbReference type="InterPro" id="IPR029063">
    <property type="entry name" value="SAM-dependent_MTases_sf"/>
</dbReference>
<organism evidence="3 4">
    <name type="scientific">candidate division WWE3 bacterium RBG_16_37_10</name>
    <dbReference type="NCBI Taxonomy" id="1802610"/>
    <lineage>
        <taxon>Bacteria</taxon>
        <taxon>Katanobacteria</taxon>
    </lineage>
</organism>
<dbReference type="GO" id="GO:0006696">
    <property type="term" value="P:ergosterol biosynthetic process"/>
    <property type="evidence" value="ECO:0007669"/>
    <property type="project" value="TreeGrafter"/>
</dbReference>
<evidence type="ECO:0000313" key="4">
    <source>
        <dbReference type="Proteomes" id="UP000177371"/>
    </source>
</evidence>
<dbReference type="PANTHER" id="PTHR44068:SF1">
    <property type="entry name" value="HYPOTHETICAL LOC100005854"/>
    <property type="match status" value="1"/>
</dbReference>
<dbReference type="SUPFAM" id="SSF53335">
    <property type="entry name" value="S-adenosyl-L-methionine-dependent methyltransferases"/>
    <property type="match status" value="1"/>
</dbReference>
<dbReference type="STRING" id="1802610.A2W32_02060"/>
<dbReference type="InterPro" id="IPR013216">
    <property type="entry name" value="Methyltransf_11"/>
</dbReference>
<dbReference type="PANTHER" id="PTHR44068">
    <property type="entry name" value="ZGC:194242"/>
    <property type="match status" value="1"/>
</dbReference>
<proteinExistence type="predicted"/>
<feature type="domain" description="Methyltransferase type 11" evidence="2">
    <location>
        <begin position="72"/>
        <end position="170"/>
    </location>
</feature>
<evidence type="ECO:0000259" key="2">
    <source>
        <dbReference type="Pfam" id="PF08241"/>
    </source>
</evidence>
<accession>A0A1F4V2S4</accession>
<sequence length="285" mass="32243">MNEQSPTQPTKKVIDYFSTKESKWGYTLFLKGTKHFGYYPEGKENISIAEAQHLMEDKLAEKLSLPAKSLVLDAGCGEGKVAIYLAQKYGYNIKGVDLLDFSLQKANEEITNLGLSNKIEVKQGDYSKLEFADNTFDGAYTMETLVHVANYKDALNGFYRVLKPGGKLVLFEYSLRNWDKFTPKQQEMGKLIIEESGMHALPHFQDGTFKTLLKETGFTNIFIEDATQRIMPMLKIFYKNAVIPYQIIKLLGLQRKFVNATAAVEGYKMIQTGNYGSYNIVSAVK</sequence>
<protein>
    <recommendedName>
        <fullName evidence="2">Methyltransferase type 11 domain-containing protein</fullName>
    </recommendedName>
</protein>
<dbReference type="Gene3D" id="3.40.50.150">
    <property type="entry name" value="Vaccinia Virus protein VP39"/>
    <property type="match status" value="1"/>
</dbReference>
<dbReference type="InterPro" id="IPR050447">
    <property type="entry name" value="Erg6_SMT_methyltransf"/>
</dbReference>
<keyword evidence="1" id="KW-0808">Transferase</keyword>
<dbReference type="Proteomes" id="UP000177371">
    <property type="component" value="Unassembled WGS sequence"/>
</dbReference>